<proteinExistence type="predicted"/>
<keyword evidence="1" id="KW-0472">Membrane</keyword>
<sequence>MAPATETPPAAPAREMKILCLGLMRSGTYSIYTALTMLGYKNVYHGLNSLGNNADWAILNAAADATFPSLPSHSHKPFTVAEWDQIWGSCEAVTDVASVFGPQLIDAYPDAKVVLVQRDFEKWSKSINETVINSLWGAIPDFFVGVIEPMIGSVAGPASRKMLLGWAEANDAEEMRANLRVAWERHHDEIRDKCRGREGKLLEFKLADGWEPLCEFLGREVPRDTETGEVVPFPHANEAKALRAKLIEQQVEMLKKAGVALMPWMGALGVAGAGWWWWWFNAYGM</sequence>
<keyword evidence="1" id="KW-1133">Transmembrane helix</keyword>
<keyword evidence="3" id="KW-1185">Reference proteome</keyword>
<keyword evidence="1" id="KW-0812">Transmembrane</keyword>
<feature type="transmembrane region" description="Helical" evidence="1">
    <location>
        <begin position="259"/>
        <end position="279"/>
    </location>
</feature>
<dbReference type="AlphaFoldDB" id="A0AAE0M666"/>
<reference evidence="2" key="2">
    <citation type="submission" date="2023-06" db="EMBL/GenBank/DDBJ databases">
        <authorList>
            <consortium name="Lawrence Berkeley National Laboratory"/>
            <person name="Haridas S."/>
            <person name="Hensen N."/>
            <person name="Bonometti L."/>
            <person name="Westerberg I."/>
            <person name="Brannstrom I.O."/>
            <person name="Guillou S."/>
            <person name="Cros-Aarteil S."/>
            <person name="Calhoun S."/>
            <person name="Kuo A."/>
            <person name="Mondo S."/>
            <person name="Pangilinan J."/>
            <person name="Riley R."/>
            <person name="Labutti K."/>
            <person name="Andreopoulos B."/>
            <person name="Lipzen A."/>
            <person name="Chen C."/>
            <person name="Yanf M."/>
            <person name="Daum C."/>
            <person name="Ng V."/>
            <person name="Clum A."/>
            <person name="Steindorff A."/>
            <person name="Ohm R."/>
            <person name="Martin F."/>
            <person name="Silar P."/>
            <person name="Natvig D."/>
            <person name="Lalanne C."/>
            <person name="Gautier V."/>
            <person name="Ament-Velasquez S.L."/>
            <person name="Kruys A."/>
            <person name="Hutchinson M.I."/>
            <person name="Powell A.J."/>
            <person name="Barry K."/>
            <person name="Miller A.N."/>
            <person name="Grigoriev I.V."/>
            <person name="Debuchy R."/>
            <person name="Gladieux P."/>
            <person name="Thoren M.H."/>
            <person name="Johannesson H."/>
        </authorList>
    </citation>
    <scope>NUCLEOTIDE SEQUENCE</scope>
    <source>
        <strain evidence="2">CBS 118394</strain>
    </source>
</reference>
<dbReference type="PANTHER" id="PTHR36978">
    <property type="entry name" value="P-LOOP CONTAINING NUCLEOTIDE TRIPHOSPHATE HYDROLASE"/>
    <property type="match status" value="1"/>
</dbReference>
<evidence type="ECO:0000256" key="1">
    <source>
        <dbReference type="SAM" id="Phobius"/>
    </source>
</evidence>
<name>A0AAE0M666_9PEZI</name>
<dbReference type="SUPFAM" id="SSF52540">
    <property type="entry name" value="P-loop containing nucleoside triphosphate hydrolases"/>
    <property type="match status" value="1"/>
</dbReference>
<dbReference type="PANTHER" id="PTHR36978:SF4">
    <property type="entry name" value="P-LOOP CONTAINING NUCLEOSIDE TRIPHOSPHATE HYDROLASE PROTEIN"/>
    <property type="match status" value="1"/>
</dbReference>
<dbReference type="InterPro" id="IPR040632">
    <property type="entry name" value="Sulfotransfer_4"/>
</dbReference>
<gene>
    <name evidence="2" type="ORF">B0H66DRAFT_559397</name>
</gene>
<comment type="caution">
    <text evidence="2">The sequence shown here is derived from an EMBL/GenBank/DDBJ whole genome shotgun (WGS) entry which is preliminary data.</text>
</comment>
<dbReference type="InterPro" id="IPR027417">
    <property type="entry name" value="P-loop_NTPase"/>
</dbReference>
<reference evidence="2" key="1">
    <citation type="journal article" date="2023" name="Mol. Phylogenet. Evol.">
        <title>Genome-scale phylogeny and comparative genomics of the fungal order Sordariales.</title>
        <authorList>
            <person name="Hensen N."/>
            <person name="Bonometti L."/>
            <person name="Westerberg I."/>
            <person name="Brannstrom I.O."/>
            <person name="Guillou S."/>
            <person name="Cros-Aarteil S."/>
            <person name="Calhoun S."/>
            <person name="Haridas S."/>
            <person name="Kuo A."/>
            <person name="Mondo S."/>
            <person name="Pangilinan J."/>
            <person name="Riley R."/>
            <person name="LaButti K."/>
            <person name="Andreopoulos B."/>
            <person name="Lipzen A."/>
            <person name="Chen C."/>
            <person name="Yan M."/>
            <person name="Daum C."/>
            <person name="Ng V."/>
            <person name="Clum A."/>
            <person name="Steindorff A."/>
            <person name="Ohm R.A."/>
            <person name="Martin F."/>
            <person name="Silar P."/>
            <person name="Natvig D.O."/>
            <person name="Lalanne C."/>
            <person name="Gautier V."/>
            <person name="Ament-Velasquez S.L."/>
            <person name="Kruys A."/>
            <person name="Hutchinson M.I."/>
            <person name="Powell A.J."/>
            <person name="Barry K."/>
            <person name="Miller A.N."/>
            <person name="Grigoriev I.V."/>
            <person name="Debuchy R."/>
            <person name="Gladieux P."/>
            <person name="Hiltunen Thoren M."/>
            <person name="Johannesson H."/>
        </authorList>
    </citation>
    <scope>NUCLEOTIDE SEQUENCE</scope>
    <source>
        <strain evidence="2">CBS 118394</strain>
    </source>
</reference>
<dbReference type="Proteomes" id="UP001283341">
    <property type="component" value="Unassembled WGS sequence"/>
</dbReference>
<dbReference type="EMBL" id="JAUEDM010000004">
    <property type="protein sequence ID" value="KAK3319399.1"/>
    <property type="molecule type" value="Genomic_DNA"/>
</dbReference>
<dbReference type="Gene3D" id="3.40.50.300">
    <property type="entry name" value="P-loop containing nucleotide triphosphate hydrolases"/>
    <property type="match status" value="1"/>
</dbReference>
<evidence type="ECO:0000313" key="3">
    <source>
        <dbReference type="Proteomes" id="UP001283341"/>
    </source>
</evidence>
<organism evidence="2 3">
    <name type="scientific">Apodospora peruviana</name>
    <dbReference type="NCBI Taxonomy" id="516989"/>
    <lineage>
        <taxon>Eukaryota</taxon>
        <taxon>Fungi</taxon>
        <taxon>Dikarya</taxon>
        <taxon>Ascomycota</taxon>
        <taxon>Pezizomycotina</taxon>
        <taxon>Sordariomycetes</taxon>
        <taxon>Sordariomycetidae</taxon>
        <taxon>Sordariales</taxon>
        <taxon>Lasiosphaeriaceae</taxon>
        <taxon>Apodospora</taxon>
    </lineage>
</organism>
<dbReference type="Pfam" id="PF17784">
    <property type="entry name" value="Sulfotransfer_4"/>
    <property type="match status" value="1"/>
</dbReference>
<evidence type="ECO:0000313" key="2">
    <source>
        <dbReference type="EMBL" id="KAK3319399.1"/>
    </source>
</evidence>
<accession>A0AAE0M666</accession>
<protein>
    <submittedName>
        <fullName evidence="2">Uncharacterized protein</fullName>
    </submittedName>
</protein>